<dbReference type="GO" id="GO:0005524">
    <property type="term" value="F:ATP binding"/>
    <property type="evidence" value="ECO:0007669"/>
    <property type="project" value="UniProtKB-UniRule"/>
</dbReference>
<evidence type="ECO:0000256" key="13">
    <source>
        <dbReference type="SAM" id="MobiDB-lite"/>
    </source>
</evidence>
<evidence type="ECO:0000313" key="17">
    <source>
        <dbReference type="Proteomes" id="UP000007329"/>
    </source>
</evidence>
<keyword evidence="9 12" id="KW-0067">ATP-binding</keyword>
<dbReference type="FunFam" id="1.10.510.10:FF:000021">
    <property type="entry name" value="Serine/threonine protein kinase"/>
    <property type="match status" value="1"/>
</dbReference>
<dbReference type="GO" id="GO:0004674">
    <property type="term" value="F:protein serine/threonine kinase activity"/>
    <property type="evidence" value="ECO:0007669"/>
    <property type="project" value="UniProtKB-KW"/>
</dbReference>
<dbReference type="CDD" id="cd14014">
    <property type="entry name" value="STKc_PknB_like"/>
    <property type="match status" value="1"/>
</dbReference>
<dbReference type="SUPFAM" id="SSF56112">
    <property type="entry name" value="Protein kinase-like (PK-like)"/>
    <property type="match status" value="1"/>
</dbReference>
<keyword evidence="10 14" id="KW-1133">Transmembrane helix</keyword>
<dbReference type="InterPro" id="IPR000719">
    <property type="entry name" value="Prot_kinase_dom"/>
</dbReference>
<keyword evidence="5" id="KW-0808">Transferase</keyword>
<comment type="subcellular location">
    <subcellularLocation>
        <location evidence="1">Cell membrane</location>
        <topology evidence="1">Single-pass membrane protein</topology>
    </subcellularLocation>
</comment>
<dbReference type="InterPro" id="IPR011009">
    <property type="entry name" value="Kinase-like_dom_sf"/>
</dbReference>
<feature type="region of interest" description="Disordered" evidence="13">
    <location>
        <begin position="274"/>
        <end position="336"/>
    </location>
</feature>
<keyword evidence="7 12" id="KW-0547">Nucleotide-binding</keyword>
<keyword evidence="8 16" id="KW-0418">Kinase</keyword>
<dbReference type="Gene3D" id="3.30.200.20">
    <property type="entry name" value="Phosphorylase Kinase, domain 1"/>
    <property type="match status" value="1"/>
</dbReference>
<accession>J9WGQ5</accession>
<dbReference type="PROSITE" id="PS50011">
    <property type="entry name" value="PROTEIN_KINASE_DOM"/>
    <property type="match status" value="1"/>
</dbReference>
<evidence type="ECO:0000256" key="6">
    <source>
        <dbReference type="ARBA" id="ARBA00022692"/>
    </source>
</evidence>
<dbReference type="InterPro" id="IPR017441">
    <property type="entry name" value="Protein_kinase_ATP_BS"/>
</dbReference>
<gene>
    <name evidence="16" type="ORF">MIP_02412</name>
</gene>
<dbReference type="Gene3D" id="1.10.510.10">
    <property type="entry name" value="Transferase(Phosphotransferase) domain 1"/>
    <property type="match status" value="1"/>
</dbReference>
<sequence length="600" mass="63624">MEEHMEGTPFGRYHLIEILGRGGMGEVWRAWDTETKRAVAIKVLPPYLAEDNEFVQRFRREAEAAAQLNSPHVIPIHHYGEIDGRLYVDMRLIDGRDLGTLLTQGPLEPARAVRIIDQVAKALHAAHKVGLIHRDIKPSNILLDDDDFAYLIDFGIARAADETRMTKSGNTIGTFAYIAPERLDPQTEEDARADIYSLACVLYQALTGKPPFPGSTAAHLIAAHLNTPPPRPSVTQPDVPPLVDAVIATGMAKDPNQRYATTVELADAARDAITEPVPRPIPSPATLLATESAPPAPTRAGGHLTAQPPTVEAQSLASAKPDPAQPTPPIPTRGNGISRGTTVALIVGAVGVVAVIAVVVVAIPALVKHQTSQSSPTESQRPTGDTPRVASSAPVTQPRISTSDTVRVTSSKLVTQPATPNPKAVVSFYEDFLCPACGSFERTFGPTVSNLIDLGAIAADYSMVSILDSSRNQNYSSRAGAAALCVSDESQDAFRRFHSALFSTDIQPSETGMTFPDNARLIELAREAGAAGTVPDCINSGKYLSKVTGEAATAHINAAPTIKINGEEYDPSTPDALVSKIKEIVGYIPGIDGAVAPGAG</sequence>
<keyword evidence="4" id="KW-0723">Serine/threonine-protein kinase</keyword>
<evidence type="ECO:0000256" key="12">
    <source>
        <dbReference type="PROSITE-ProRule" id="PRU10141"/>
    </source>
</evidence>
<keyword evidence="11 14" id="KW-0472">Membrane</keyword>
<evidence type="ECO:0000256" key="2">
    <source>
        <dbReference type="ARBA" id="ARBA00012513"/>
    </source>
</evidence>
<evidence type="ECO:0000256" key="11">
    <source>
        <dbReference type="ARBA" id="ARBA00023136"/>
    </source>
</evidence>
<dbReference type="EMBL" id="CP002275">
    <property type="protein sequence ID" value="AFS13652.1"/>
    <property type="molecule type" value="Genomic_DNA"/>
</dbReference>
<dbReference type="InterPro" id="IPR012336">
    <property type="entry name" value="Thioredoxin-like_fold"/>
</dbReference>
<dbReference type="AlphaFoldDB" id="J9WGQ5"/>
<dbReference type="PATRIC" id="fig|1232724.3.peg.1680"/>
<name>J9WGQ5_MYCIP</name>
<keyword evidence="6 14" id="KW-0812">Transmembrane</keyword>
<dbReference type="InterPro" id="IPR036249">
    <property type="entry name" value="Thioredoxin-like_sf"/>
</dbReference>
<evidence type="ECO:0000256" key="4">
    <source>
        <dbReference type="ARBA" id="ARBA00022527"/>
    </source>
</evidence>
<dbReference type="SMART" id="SM00220">
    <property type="entry name" value="S_TKc"/>
    <property type="match status" value="1"/>
</dbReference>
<feature type="transmembrane region" description="Helical" evidence="14">
    <location>
        <begin position="343"/>
        <end position="367"/>
    </location>
</feature>
<feature type="compositionally biased region" description="Polar residues" evidence="13">
    <location>
        <begin position="393"/>
        <end position="408"/>
    </location>
</feature>
<evidence type="ECO:0000256" key="1">
    <source>
        <dbReference type="ARBA" id="ARBA00004162"/>
    </source>
</evidence>
<feature type="region of interest" description="Disordered" evidence="13">
    <location>
        <begin position="369"/>
        <end position="408"/>
    </location>
</feature>
<dbReference type="PANTHER" id="PTHR43289">
    <property type="entry name" value="MITOGEN-ACTIVATED PROTEIN KINASE KINASE KINASE 20-RELATED"/>
    <property type="match status" value="1"/>
</dbReference>
<dbReference type="GO" id="GO:0005886">
    <property type="term" value="C:plasma membrane"/>
    <property type="evidence" value="ECO:0007669"/>
    <property type="project" value="UniProtKB-SubCell"/>
</dbReference>
<evidence type="ECO:0000259" key="15">
    <source>
        <dbReference type="PROSITE" id="PS50011"/>
    </source>
</evidence>
<dbReference type="HOGENOM" id="CLU_000288_63_44_11"/>
<feature type="compositionally biased region" description="Polar residues" evidence="13">
    <location>
        <begin position="369"/>
        <end position="383"/>
    </location>
</feature>
<reference evidence="16 17" key="1">
    <citation type="journal article" date="2007" name="PLoS ONE">
        <title>Molecular analysis of a leprosy immunotherapeutic bacillus provides insights into Mycobacterium evolution.</title>
        <authorList>
            <person name="Ahmed N."/>
            <person name="Saini V."/>
            <person name="Raghuvanshi S."/>
            <person name="Khurana J.P."/>
            <person name="Tyagi A.K."/>
            <person name="Tyagi A.K."/>
            <person name="Hasnain S.E."/>
        </authorList>
    </citation>
    <scope>NUCLEOTIDE SEQUENCE [LARGE SCALE GENOMIC DNA]</scope>
    <source>
        <strain evidence="16">MTCC 9506</strain>
    </source>
</reference>
<dbReference type="PROSITE" id="PS00107">
    <property type="entry name" value="PROTEIN_KINASE_ATP"/>
    <property type="match status" value="1"/>
</dbReference>
<feature type="binding site" evidence="12">
    <location>
        <position position="42"/>
    </location>
    <ligand>
        <name>ATP</name>
        <dbReference type="ChEBI" id="CHEBI:30616"/>
    </ligand>
</feature>
<feature type="domain" description="Protein kinase" evidence="15">
    <location>
        <begin position="13"/>
        <end position="273"/>
    </location>
</feature>
<dbReference type="CDD" id="cd02972">
    <property type="entry name" value="DsbA_family"/>
    <property type="match status" value="1"/>
</dbReference>
<dbReference type="Pfam" id="PF13462">
    <property type="entry name" value="Thioredoxin_4"/>
    <property type="match status" value="1"/>
</dbReference>
<dbReference type="Gene3D" id="3.40.30.10">
    <property type="entry name" value="Glutaredoxin"/>
    <property type="match status" value="1"/>
</dbReference>
<evidence type="ECO:0000313" key="16">
    <source>
        <dbReference type="EMBL" id="AFS13652.1"/>
    </source>
</evidence>
<dbReference type="SUPFAM" id="SSF52833">
    <property type="entry name" value="Thioredoxin-like"/>
    <property type="match status" value="1"/>
</dbReference>
<organism evidence="16 17">
    <name type="scientific">Mycobacterium indicus pranii (strain DSM 45239 / MTCC 9506)</name>
    <dbReference type="NCBI Taxonomy" id="1232724"/>
    <lineage>
        <taxon>Bacteria</taxon>
        <taxon>Bacillati</taxon>
        <taxon>Actinomycetota</taxon>
        <taxon>Actinomycetes</taxon>
        <taxon>Mycobacteriales</taxon>
        <taxon>Mycobacteriaceae</taxon>
        <taxon>Mycobacterium</taxon>
        <taxon>Mycobacterium avium complex (MAC)</taxon>
    </lineage>
</organism>
<evidence type="ECO:0000256" key="3">
    <source>
        <dbReference type="ARBA" id="ARBA00022475"/>
    </source>
</evidence>
<evidence type="ECO:0000256" key="10">
    <source>
        <dbReference type="ARBA" id="ARBA00022989"/>
    </source>
</evidence>
<dbReference type="EC" id="2.7.11.1" evidence="2"/>
<evidence type="ECO:0000256" key="5">
    <source>
        <dbReference type="ARBA" id="ARBA00022679"/>
    </source>
</evidence>
<evidence type="ECO:0000256" key="14">
    <source>
        <dbReference type="SAM" id="Phobius"/>
    </source>
</evidence>
<dbReference type="KEGG" id="mid:MIP_02412"/>
<evidence type="ECO:0000256" key="7">
    <source>
        <dbReference type="ARBA" id="ARBA00022741"/>
    </source>
</evidence>
<protein>
    <recommendedName>
        <fullName evidence="2">non-specific serine/threonine protein kinase</fullName>
        <ecNumber evidence="2">2.7.11.1</ecNumber>
    </recommendedName>
</protein>
<dbReference type="InterPro" id="IPR008271">
    <property type="entry name" value="Ser/Thr_kinase_AS"/>
</dbReference>
<dbReference type="Pfam" id="PF00069">
    <property type="entry name" value="Pkinase"/>
    <property type="match status" value="1"/>
</dbReference>
<evidence type="ECO:0000256" key="9">
    <source>
        <dbReference type="ARBA" id="ARBA00022840"/>
    </source>
</evidence>
<dbReference type="Proteomes" id="UP000007329">
    <property type="component" value="Chromosome"/>
</dbReference>
<proteinExistence type="predicted"/>
<dbReference type="GO" id="GO:0080090">
    <property type="term" value="P:regulation of primary metabolic process"/>
    <property type="evidence" value="ECO:0007669"/>
    <property type="project" value="UniProtKB-ARBA"/>
</dbReference>
<evidence type="ECO:0000256" key="8">
    <source>
        <dbReference type="ARBA" id="ARBA00022777"/>
    </source>
</evidence>
<dbReference type="PANTHER" id="PTHR43289:SF6">
    <property type="entry name" value="SERINE_THREONINE-PROTEIN KINASE NEKL-3"/>
    <property type="match status" value="1"/>
</dbReference>
<dbReference type="PROSITE" id="PS00108">
    <property type="entry name" value="PROTEIN_KINASE_ST"/>
    <property type="match status" value="1"/>
</dbReference>
<keyword evidence="3" id="KW-1003">Cell membrane</keyword>
<reference evidence="16 17" key="2">
    <citation type="journal article" date="2012" name="Nucleic Acids Res.">
        <title>Massive gene acquisitions in Mycobacterium indicus pranii provide a perspective on mycobacterial evolution.</title>
        <authorList>
            <person name="Saini V."/>
            <person name="Raghuvanshi S."/>
            <person name="Khurana J.P."/>
            <person name="Ahmed N."/>
            <person name="Hasnain S.E."/>
            <person name="Tyagi A.K."/>
            <person name="Tyagi A.K."/>
        </authorList>
    </citation>
    <scope>NUCLEOTIDE SEQUENCE [LARGE SCALE GENOMIC DNA]</scope>
    <source>
        <strain evidence="17">DSM 45239 / MTCC 9506</strain>
    </source>
</reference>